<accession>A0A2C6KLT2</accession>
<protein>
    <submittedName>
        <fullName evidence="1">Uncharacterized protein</fullName>
    </submittedName>
</protein>
<dbReference type="VEuPathDB" id="ToxoDB:CSUI_008599"/>
<sequence>IRLFPDALGCVWERVDLRMLVSVFTATTGEGLGLLLTLGVLTDAKPSGGVSFSLGRAVALYM</sequence>
<reference evidence="1 2" key="1">
    <citation type="journal article" date="2017" name="Int. J. Parasitol.">
        <title>The genome of the protozoan parasite Cystoisospora suis and a reverse vaccinology approach to identify vaccine candidates.</title>
        <authorList>
            <person name="Palmieri N."/>
            <person name="Shrestha A."/>
            <person name="Ruttkowski B."/>
            <person name="Beck T."/>
            <person name="Vogl C."/>
            <person name="Tomley F."/>
            <person name="Blake D.P."/>
            <person name="Joachim A."/>
        </authorList>
    </citation>
    <scope>NUCLEOTIDE SEQUENCE [LARGE SCALE GENOMIC DNA]</scope>
    <source>
        <strain evidence="1 2">Wien I</strain>
    </source>
</reference>
<keyword evidence="2" id="KW-1185">Reference proteome</keyword>
<dbReference type="Proteomes" id="UP000221165">
    <property type="component" value="Unassembled WGS sequence"/>
</dbReference>
<feature type="non-terminal residue" evidence="1">
    <location>
        <position position="1"/>
    </location>
</feature>
<dbReference type="RefSeq" id="XP_067919296.1">
    <property type="nucleotide sequence ID" value="XM_068068727.1"/>
</dbReference>
<comment type="caution">
    <text evidence="1">The sequence shown here is derived from an EMBL/GenBank/DDBJ whole genome shotgun (WGS) entry which is preliminary data.</text>
</comment>
<organism evidence="1 2">
    <name type="scientific">Cystoisospora suis</name>
    <dbReference type="NCBI Taxonomy" id="483139"/>
    <lineage>
        <taxon>Eukaryota</taxon>
        <taxon>Sar</taxon>
        <taxon>Alveolata</taxon>
        <taxon>Apicomplexa</taxon>
        <taxon>Conoidasida</taxon>
        <taxon>Coccidia</taxon>
        <taxon>Eucoccidiorida</taxon>
        <taxon>Eimeriorina</taxon>
        <taxon>Sarcocystidae</taxon>
        <taxon>Cystoisospora</taxon>
    </lineage>
</organism>
<dbReference type="AlphaFoldDB" id="A0A2C6KLT2"/>
<proteinExistence type="predicted"/>
<dbReference type="EMBL" id="MIGC01004860">
    <property type="protein sequence ID" value="PHJ17578.1"/>
    <property type="molecule type" value="Genomic_DNA"/>
</dbReference>
<gene>
    <name evidence="1" type="ORF">CSUI_008599</name>
</gene>
<evidence type="ECO:0000313" key="2">
    <source>
        <dbReference type="Proteomes" id="UP000221165"/>
    </source>
</evidence>
<evidence type="ECO:0000313" key="1">
    <source>
        <dbReference type="EMBL" id="PHJ17578.1"/>
    </source>
</evidence>
<dbReference type="GeneID" id="94431938"/>
<name>A0A2C6KLT2_9APIC</name>